<sequence length="133" mass="14244">MNSTAAALIAALVFAFTIRSERPLIRMAGPGIGAPDIGEDTVSALPWFAGPDYLSVSRRGLMVADISDLTVEQARLDSMLTRGIVFSIVWLAGFGSCYALYQGIRARRMLGENRRSRGMAAPSGAPWQEGLAP</sequence>
<evidence type="ECO:0000313" key="3">
    <source>
        <dbReference type="Proteomes" id="UP000075755"/>
    </source>
</evidence>
<gene>
    <name evidence="2" type="ORF">AA2016_4390</name>
</gene>
<keyword evidence="1" id="KW-1133">Transmembrane helix</keyword>
<name>A0AAC8YRY3_AMIAI</name>
<reference evidence="2 3" key="1">
    <citation type="submission" date="2016-03" db="EMBL/GenBank/DDBJ databases">
        <title>Complete genome of Aminobacter aminovorans KCTC 2477.</title>
        <authorList>
            <person name="Kim K.M."/>
        </authorList>
    </citation>
    <scope>NUCLEOTIDE SEQUENCE [LARGE SCALE GENOMIC DNA]</scope>
    <source>
        <strain evidence="2 3">KCTC 2477</strain>
    </source>
</reference>
<dbReference type="KEGG" id="aak:AA2016_4390"/>
<dbReference type="Proteomes" id="UP000075755">
    <property type="component" value="Chromosome"/>
</dbReference>
<dbReference type="AlphaFoldDB" id="A0AAC8YRY3"/>
<proteinExistence type="predicted"/>
<organism evidence="2 3">
    <name type="scientific">Aminobacter aminovorans</name>
    <name type="common">Chelatobacter heintzii</name>
    <dbReference type="NCBI Taxonomy" id="83263"/>
    <lineage>
        <taxon>Bacteria</taxon>
        <taxon>Pseudomonadati</taxon>
        <taxon>Pseudomonadota</taxon>
        <taxon>Alphaproteobacteria</taxon>
        <taxon>Hyphomicrobiales</taxon>
        <taxon>Phyllobacteriaceae</taxon>
        <taxon>Aminobacter</taxon>
    </lineage>
</organism>
<keyword evidence="1" id="KW-0812">Transmembrane</keyword>
<accession>A0AAC8YRY3</accession>
<evidence type="ECO:0000313" key="2">
    <source>
        <dbReference type="EMBL" id="AMS43302.1"/>
    </source>
</evidence>
<dbReference type="EMBL" id="CP015005">
    <property type="protein sequence ID" value="AMS43302.1"/>
    <property type="molecule type" value="Genomic_DNA"/>
</dbReference>
<protein>
    <submittedName>
        <fullName evidence="2">Uncharacterized protein</fullName>
    </submittedName>
</protein>
<keyword evidence="1" id="KW-0472">Membrane</keyword>
<feature type="transmembrane region" description="Helical" evidence="1">
    <location>
        <begin position="79"/>
        <end position="101"/>
    </location>
</feature>
<evidence type="ECO:0000256" key="1">
    <source>
        <dbReference type="SAM" id="Phobius"/>
    </source>
</evidence>